<dbReference type="InterPro" id="IPR039298">
    <property type="entry name" value="ACOT13"/>
</dbReference>
<comment type="caution">
    <text evidence="6">The sequence shown here is derived from an EMBL/GenBank/DDBJ whole genome shotgun (WGS) entry which is preliminary data.</text>
</comment>
<dbReference type="Proteomes" id="UP000620670">
    <property type="component" value="Unassembled WGS sequence"/>
</dbReference>
<feature type="region of interest" description="Disordered" evidence="4">
    <location>
        <begin position="1"/>
        <end position="21"/>
    </location>
</feature>
<dbReference type="PROSITE" id="PS51770">
    <property type="entry name" value="HOTDOG_ACOT"/>
    <property type="match status" value="1"/>
</dbReference>
<protein>
    <submittedName>
        <fullName evidence="6">PaaI family thioesterase</fullName>
    </submittedName>
</protein>
<dbReference type="RefSeq" id="WP_199051366.1">
    <property type="nucleotide sequence ID" value="NZ_JAELXT010000039.1"/>
</dbReference>
<dbReference type="Pfam" id="PF03061">
    <property type="entry name" value="4HBT"/>
    <property type="match status" value="1"/>
</dbReference>
<gene>
    <name evidence="6" type="ORF">JAO75_22070</name>
</gene>
<keyword evidence="7" id="KW-1185">Reference proteome</keyword>
<reference evidence="7" key="1">
    <citation type="submission" date="2020-12" db="EMBL/GenBank/DDBJ databases">
        <title>Hymenobacter sp.</title>
        <authorList>
            <person name="Kim M.K."/>
        </authorList>
    </citation>
    <scope>NUCLEOTIDE SEQUENCE [LARGE SCALE GENOMIC DNA]</scope>
    <source>
        <strain evidence="7">BT325</strain>
    </source>
</reference>
<keyword evidence="2 3" id="KW-0378">Hydrolase</keyword>
<dbReference type="InterPro" id="IPR029069">
    <property type="entry name" value="HotDog_dom_sf"/>
</dbReference>
<name>A0ABS0Y728_9HYPH</name>
<dbReference type="InterPro" id="IPR033120">
    <property type="entry name" value="HOTDOG_ACOT"/>
</dbReference>
<dbReference type="SUPFAM" id="SSF54637">
    <property type="entry name" value="Thioesterase/thiol ester dehydrase-isomerase"/>
    <property type="match status" value="1"/>
</dbReference>
<feature type="domain" description="HotDog ACOT-type" evidence="5">
    <location>
        <begin position="43"/>
        <end position="149"/>
    </location>
</feature>
<evidence type="ECO:0000256" key="3">
    <source>
        <dbReference type="PROSITE-ProRule" id="PRU01106"/>
    </source>
</evidence>
<evidence type="ECO:0000256" key="1">
    <source>
        <dbReference type="ARBA" id="ARBA00008324"/>
    </source>
</evidence>
<proteinExistence type="inferred from homology"/>
<dbReference type="CDD" id="cd03443">
    <property type="entry name" value="PaaI_thioesterase"/>
    <property type="match status" value="1"/>
</dbReference>
<organism evidence="6 7">
    <name type="scientific">Microvirga splendida</name>
    <dbReference type="NCBI Taxonomy" id="2795727"/>
    <lineage>
        <taxon>Bacteria</taxon>
        <taxon>Pseudomonadati</taxon>
        <taxon>Pseudomonadota</taxon>
        <taxon>Alphaproteobacteria</taxon>
        <taxon>Hyphomicrobiales</taxon>
        <taxon>Methylobacteriaceae</taxon>
        <taxon>Microvirga</taxon>
    </lineage>
</organism>
<dbReference type="PANTHER" id="PTHR21660:SF1">
    <property type="entry name" value="ACYL-COENZYME A THIOESTERASE 13"/>
    <property type="match status" value="1"/>
</dbReference>
<dbReference type="EMBL" id="JAELXT010000039">
    <property type="protein sequence ID" value="MBJ6128091.1"/>
    <property type="molecule type" value="Genomic_DNA"/>
</dbReference>
<dbReference type="Gene3D" id="3.10.129.10">
    <property type="entry name" value="Hotdog Thioesterase"/>
    <property type="match status" value="1"/>
</dbReference>
<evidence type="ECO:0000256" key="4">
    <source>
        <dbReference type="SAM" id="MobiDB-lite"/>
    </source>
</evidence>
<accession>A0ABS0Y728</accession>
<evidence type="ECO:0000256" key="2">
    <source>
        <dbReference type="ARBA" id="ARBA00022801"/>
    </source>
</evidence>
<dbReference type="InterPro" id="IPR006683">
    <property type="entry name" value="Thioestr_dom"/>
</dbReference>
<evidence type="ECO:0000259" key="5">
    <source>
        <dbReference type="PROSITE" id="PS51770"/>
    </source>
</evidence>
<evidence type="ECO:0000313" key="7">
    <source>
        <dbReference type="Proteomes" id="UP000620670"/>
    </source>
</evidence>
<evidence type="ECO:0000313" key="6">
    <source>
        <dbReference type="EMBL" id="MBJ6128091.1"/>
    </source>
</evidence>
<dbReference type="PANTHER" id="PTHR21660">
    <property type="entry name" value="THIOESTERASE SUPERFAMILY MEMBER-RELATED"/>
    <property type="match status" value="1"/>
</dbReference>
<sequence length="149" mass="16015">MSDKPLDQEPPISPFDPPDAGWTVRDDEPGLMTLVGPLWQHGEGESLRFGFVAEEKHLNRRGVVHGGMLMAFADQALGLTAREVNGGLPQATIQLDTQFIAPVGVGEFVEVAAQVVRRTRSILFMRGTLVVGERAVASAQGIWKVLGAG</sequence>
<comment type="similarity">
    <text evidence="1">Belongs to the thioesterase PaaI family.</text>
</comment>